<sequence>MREVNAVKGGAICFRPLKWPVTEVVPAAAAQQDAPAGGPVVGGLGEGEVVETSRAVLRMEGPSTLAGPRMTYLTP</sequence>
<accession>A0ABP6YL38</accession>
<reference evidence="2" key="1">
    <citation type="journal article" date="2019" name="Int. J. Syst. Evol. Microbiol.">
        <title>The Global Catalogue of Microorganisms (GCM) 10K type strain sequencing project: providing services to taxonomists for standard genome sequencing and annotation.</title>
        <authorList>
            <consortium name="The Broad Institute Genomics Platform"/>
            <consortium name="The Broad Institute Genome Sequencing Center for Infectious Disease"/>
            <person name="Wu L."/>
            <person name="Ma J."/>
        </authorList>
    </citation>
    <scope>NUCLEOTIDE SEQUENCE [LARGE SCALE GENOMIC DNA]</scope>
    <source>
        <strain evidence="2">JCM 17656</strain>
    </source>
</reference>
<evidence type="ECO:0000313" key="1">
    <source>
        <dbReference type="EMBL" id="GAA3585537.1"/>
    </source>
</evidence>
<keyword evidence="2" id="KW-1185">Reference proteome</keyword>
<proteinExistence type="predicted"/>
<protein>
    <submittedName>
        <fullName evidence="1">Uncharacterized protein</fullName>
    </submittedName>
</protein>
<dbReference type="EMBL" id="BAABCE010000021">
    <property type="protein sequence ID" value="GAA3585537.1"/>
    <property type="molecule type" value="Genomic_DNA"/>
</dbReference>
<comment type="caution">
    <text evidence="1">The sequence shown here is derived from an EMBL/GenBank/DDBJ whole genome shotgun (WGS) entry which is preliminary data.</text>
</comment>
<dbReference type="Proteomes" id="UP001500707">
    <property type="component" value="Unassembled WGS sequence"/>
</dbReference>
<evidence type="ECO:0000313" key="2">
    <source>
        <dbReference type="Proteomes" id="UP001500707"/>
    </source>
</evidence>
<organism evidence="1 2">
    <name type="scientific">Streptomyces osmaniensis</name>
    <dbReference type="NCBI Taxonomy" id="593134"/>
    <lineage>
        <taxon>Bacteria</taxon>
        <taxon>Bacillati</taxon>
        <taxon>Actinomycetota</taxon>
        <taxon>Actinomycetes</taxon>
        <taxon>Kitasatosporales</taxon>
        <taxon>Streptomycetaceae</taxon>
        <taxon>Streptomyces</taxon>
    </lineage>
</organism>
<name>A0ABP6YL38_9ACTN</name>
<gene>
    <name evidence="1" type="ORF">GCM10022295_78780</name>
</gene>